<dbReference type="Proteomes" id="UP000032309">
    <property type="component" value="Unassembled WGS sequence"/>
</dbReference>
<evidence type="ECO:0000313" key="2">
    <source>
        <dbReference type="Proteomes" id="UP000032309"/>
    </source>
</evidence>
<protein>
    <submittedName>
        <fullName evidence="1">Urocanate hydratase</fullName>
    </submittedName>
</protein>
<organism evidence="1 2">
    <name type="scientific">Candidatus Brocadia sinica JPN1</name>
    <dbReference type="NCBI Taxonomy" id="1197129"/>
    <lineage>
        <taxon>Bacteria</taxon>
        <taxon>Pseudomonadati</taxon>
        <taxon>Planctomycetota</taxon>
        <taxon>Candidatus Brocadiia</taxon>
        <taxon>Candidatus Brocadiales</taxon>
        <taxon>Candidatus Brocadiaceae</taxon>
        <taxon>Candidatus Brocadia</taxon>
    </lineage>
</organism>
<accession>A0ABQ0JSF9</accession>
<comment type="caution">
    <text evidence="1">The sequence shown here is derived from an EMBL/GenBank/DDBJ whole genome shotgun (WGS) entry which is preliminary data.</text>
</comment>
<sequence length="50" mass="5842">MNMLAVCENRIVRKERLRKLKLETWTQIKDEAGALKIESDEEALRRGIVS</sequence>
<reference evidence="2" key="1">
    <citation type="journal article" date="2015" name="Genome Announc.">
        <title>Draft Genome Sequence of an Anaerobic Ammonium-Oxidizing Bacterium, "Candidatus Brocadia sinica".</title>
        <authorList>
            <person name="Oshiki M."/>
            <person name="Shinyako-Hata K."/>
            <person name="Satoh H."/>
            <person name="Okabe S."/>
        </authorList>
    </citation>
    <scope>NUCLEOTIDE SEQUENCE [LARGE SCALE GENOMIC DNA]</scope>
    <source>
        <strain evidence="2">JPN1</strain>
    </source>
</reference>
<dbReference type="EMBL" id="BAFN01000001">
    <property type="protein sequence ID" value="GAN31659.1"/>
    <property type="molecule type" value="Genomic_DNA"/>
</dbReference>
<keyword evidence="2" id="KW-1185">Reference proteome</keyword>
<evidence type="ECO:0000313" key="1">
    <source>
        <dbReference type="EMBL" id="GAN31659.1"/>
    </source>
</evidence>
<name>A0ABQ0JSF9_9BACT</name>
<proteinExistence type="predicted"/>
<gene>
    <name evidence="1" type="ORF">BROSI_A0160</name>
</gene>